<dbReference type="EMBL" id="JACIJE010000011">
    <property type="protein sequence ID" value="MBB5691261.1"/>
    <property type="molecule type" value="Genomic_DNA"/>
</dbReference>
<evidence type="ECO:0008006" key="3">
    <source>
        <dbReference type="Google" id="ProtNLM"/>
    </source>
</evidence>
<comment type="caution">
    <text evidence="1">The sequence shown here is derived from an EMBL/GenBank/DDBJ whole genome shotgun (WGS) entry which is preliminary data.</text>
</comment>
<dbReference type="RefSeq" id="WP_184486657.1">
    <property type="nucleotide sequence ID" value="NZ_JAAEDJ010000099.1"/>
</dbReference>
<gene>
    <name evidence="1" type="ORF">FHS88_003414</name>
</gene>
<protein>
    <recommendedName>
        <fullName evidence="3">DUF1190 domain-containing protein</fullName>
    </recommendedName>
</protein>
<evidence type="ECO:0000313" key="2">
    <source>
        <dbReference type="Proteomes" id="UP000562254"/>
    </source>
</evidence>
<dbReference type="Pfam" id="PF06693">
    <property type="entry name" value="DUF1190"/>
    <property type="match status" value="1"/>
</dbReference>
<reference evidence="1 2" key="1">
    <citation type="submission" date="2020-08" db="EMBL/GenBank/DDBJ databases">
        <title>Genomic Encyclopedia of Type Strains, Phase IV (KMG-IV): sequencing the most valuable type-strain genomes for metagenomic binning, comparative biology and taxonomic classification.</title>
        <authorList>
            <person name="Goeker M."/>
        </authorList>
    </citation>
    <scope>NUCLEOTIDE SEQUENCE [LARGE SCALE GENOMIC DNA]</scope>
    <source>
        <strain evidence="1 2">DSM 25895</strain>
    </source>
</reference>
<dbReference type="AlphaFoldDB" id="A0A840Y5N6"/>
<dbReference type="InterPro" id="IPR009576">
    <property type="entry name" value="Biofilm_formation_YgiB"/>
</dbReference>
<dbReference type="PROSITE" id="PS51257">
    <property type="entry name" value="PROKAR_LIPOPROTEIN"/>
    <property type="match status" value="1"/>
</dbReference>
<proteinExistence type="predicted"/>
<sequence>MPRDADPPAPPRRRSRTVRAAALVTIGLGAAGCDETPPPDLPGQTEARLDACRAAHRRLSQDPARCDVLEQVIAREHAASRPDFRTVAACETVFGRGACEGETLAATPPIWRPSLIGWIRAAPDDRRYQPVLRDKDNRLWALPEPALPVRGELATQPPPRVVDRVELPFGPRPQSSLMNLYYQLAPIYPDEATCRAEWQSCDRSDVPLPNRFATSASCRAVWSQCVEVELPEEALSMAVAEAPPATQGGGGASGSTGSPRAGWWVLYNSGYRSSYARGIGPRYQGWTWTGDRRPTAAYRPATGTGPLQAWDSSTRRLATANRMAVYTGRPTTGVTGTTVSRPASTISRAGFGSTGRAYSSGG</sequence>
<keyword evidence="2" id="KW-1185">Reference proteome</keyword>
<name>A0A840Y5N6_9PROT</name>
<accession>A0A840Y5N6</accession>
<organism evidence="1 2">
    <name type="scientific">Neoroseomonas alkaliterrae</name>
    <dbReference type="NCBI Taxonomy" id="1452450"/>
    <lineage>
        <taxon>Bacteria</taxon>
        <taxon>Pseudomonadati</taxon>
        <taxon>Pseudomonadota</taxon>
        <taxon>Alphaproteobacteria</taxon>
        <taxon>Acetobacterales</taxon>
        <taxon>Acetobacteraceae</taxon>
        <taxon>Neoroseomonas</taxon>
    </lineage>
</organism>
<evidence type="ECO:0000313" key="1">
    <source>
        <dbReference type="EMBL" id="MBB5691261.1"/>
    </source>
</evidence>
<dbReference type="Proteomes" id="UP000562254">
    <property type="component" value="Unassembled WGS sequence"/>
</dbReference>